<feature type="compositionally biased region" description="Low complexity" evidence="1">
    <location>
        <begin position="66"/>
        <end position="76"/>
    </location>
</feature>
<proteinExistence type="predicted"/>
<dbReference type="Proteomes" id="UP000235392">
    <property type="component" value="Unassembled WGS sequence"/>
</dbReference>
<name>A0A2N5TGK6_9BASI</name>
<feature type="region of interest" description="Disordered" evidence="1">
    <location>
        <begin position="209"/>
        <end position="228"/>
    </location>
</feature>
<feature type="region of interest" description="Disordered" evidence="1">
    <location>
        <begin position="1"/>
        <end position="84"/>
    </location>
</feature>
<sequence length="435" mass="49917">MKRRTINLLSAATGRRVISTDTTPPTQQPVPSSSTSSVKKIKPRLRDRAGLPAFEGYTKSHEMEASGDSSLSSQGSFKPMTPWNMRTRNQLDRTHMSHRESAIALEILQDLAIPLEELTTTTTSQDQSPSEIRDLLLHHPEFHSILSQKSSLTSTQSLSRQRPNQLSAEDVRVEDILKELTDSLLHKIDSFQSDFELLRWIDQQVFAQTRPPSASQPSSPPDQNINPTHQLGQVFEAMEPLAHEYELEIDFEQDPEKILQQPLCFTPLFTPILLHLIKTFSARFKNPQLALYLFDWARSHPDPLVKYFGLTRDVYLVALDIKWDVFHDFRGIHKDLAEMKAIGLELDDRFKRLIQLITQVVLEDEVQAERYLLNSADIPLERRSCPEEHLDQLRKVSPAERYHVSQIESLLNEFIESQNDALALKFRSPPPHHRS</sequence>
<dbReference type="PANTHER" id="PTHR39468">
    <property type="entry name" value="CHROMOSOME 7, WHOLE GENOME SHOTGUN SEQUENCE"/>
    <property type="match status" value="1"/>
</dbReference>
<dbReference type="AlphaFoldDB" id="A0A2N5TGK6"/>
<dbReference type="PANTHER" id="PTHR39468:SF1">
    <property type="entry name" value="MTF2-LIKE C-TERMINAL DOMAIN-CONTAINING PROTEIN"/>
    <property type="match status" value="1"/>
</dbReference>
<feature type="compositionally biased region" description="Low complexity" evidence="1">
    <location>
        <begin position="148"/>
        <end position="162"/>
    </location>
</feature>
<reference evidence="3 4" key="1">
    <citation type="submission" date="2017-11" db="EMBL/GenBank/DDBJ databases">
        <title>De novo assembly and phasing of dikaryotic genomes from two isolates of Puccinia coronata f. sp. avenae, the causal agent of oat crown rust.</title>
        <authorList>
            <person name="Miller M.E."/>
            <person name="Zhang Y."/>
            <person name="Omidvar V."/>
            <person name="Sperschneider J."/>
            <person name="Schwessinger B."/>
            <person name="Raley C."/>
            <person name="Palmer J.M."/>
            <person name="Garnica D."/>
            <person name="Upadhyaya N."/>
            <person name="Rathjen J."/>
            <person name="Taylor J.M."/>
            <person name="Park R.F."/>
            <person name="Dodds P.N."/>
            <person name="Hirsch C.D."/>
            <person name="Kianian S.F."/>
            <person name="Figueroa M."/>
        </authorList>
    </citation>
    <scope>NUCLEOTIDE SEQUENCE [LARGE SCALE GENOMIC DNA]</scope>
    <source>
        <strain evidence="3">12SD80</strain>
    </source>
</reference>
<evidence type="ECO:0000256" key="1">
    <source>
        <dbReference type="SAM" id="MobiDB-lite"/>
    </source>
</evidence>
<feature type="region of interest" description="Disordered" evidence="1">
    <location>
        <begin position="148"/>
        <end position="167"/>
    </location>
</feature>
<feature type="domain" description="Mtf2-like C-terminal" evidence="2">
    <location>
        <begin position="176"/>
        <end position="370"/>
    </location>
</feature>
<evidence type="ECO:0000313" key="4">
    <source>
        <dbReference type="Proteomes" id="UP000235392"/>
    </source>
</evidence>
<evidence type="ECO:0000259" key="2">
    <source>
        <dbReference type="Pfam" id="PF19189"/>
    </source>
</evidence>
<protein>
    <recommendedName>
        <fullName evidence="2">Mtf2-like C-terminal domain-containing protein</fullName>
    </recommendedName>
</protein>
<comment type="caution">
    <text evidence="3">The sequence shown here is derived from an EMBL/GenBank/DDBJ whole genome shotgun (WGS) entry which is preliminary data.</text>
</comment>
<dbReference type="InterPro" id="IPR043837">
    <property type="entry name" value="Mtf2-like_C"/>
</dbReference>
<dbReference type="GO" id="GO:0005739">
    <property type="term" value="C:mitochondrion"/>
    <property type="evidence" value="ECO:0007669"/>
    <property type="project" value="InterPro"/>
</dbReference>
<feature type="compositionally biased region" description="Low complexity" evidence="1">
    <location>
        <begin position="19"/>
        <end position="38"/>
    </location>
</feature>
<accession>A0A2N5TGK6</accession>
<dbReference type="InterPro" id="IPR040009">
    <property type="entry name" value="Mtf2/C5D6.12-like"/>
</dbReference>
<evidence type="ECO:0000313" key="3">
    <source>
        <dbReference type="EMBL" id="PLW24630.1"/>
    </source>
</evidence>
<organism evidence="3 4">
    <name type="scientific">Puccinia coronata f. sp. avenae</name>
    <dbReference type="NCBI Taxonomy" id="200324"/>
    <lineage>
        <taxon>Eukaryota</taxon>
        <taxon>Fungi</taxon>
        <taxon>Dikarya</taxon>
        <taxon>Basidiomycota</taxon>
        <taxon>Pucciniomycotina</taxon>
        <taxon>Pucciniomycetes</taxon>
        <taxon>Pucciniales</taxon>
        <taxon>Pucciniaceae</taxon>
        <taxon>Puccinia</taxon>
    </lineage>
</organism>
<gene>
    <name evidence="3" type="ORF">PCASD_06192</name>
</gene>
<dbReference type="EMBL" id="PGCI01000606">
    <property type="protein sequence ID" value="PLW24630.1"/>
    <property type="molecule type" value="Genomic_DNA"/>
</dbReference>
<dbReference type="Pfam" id="PF19189">
    <property type="entry name" value="Mtf2"/>
    <property type="match status" value="1"/>
</dbReference>